<dbReference type="Pfam" id="PF00078">
    <property type="entry name" value="RVT_1"/>
    <property type="match status" value="1"/>
</dbReference>
<feature type="domain" description="Reverse transcriptase" evidence="8">
    <location>
        <begin position="83"/>
        <end position="184"/>
    </location>
</feature>
<dbReference type="Gene3D" id="3.30.70.270">
    <property type="match status" value="1"/>
</dbReference>
<evidence type="ECO:0000313" key="10">
    <source>
        <dbReference type="Proteomes" id="UP000822476"/>
    </source>
</evidence>
<dbReference type="SUPFAM" id="SSF56672">
    <property type="entry name" value="DNA/RNA polymerases"/>
    <property type="match status" value="1"/>
</dbReference>
<dbReference type="Gene3D" id="3.10.10.10">
    <property type="entry name" value="HIV Type 1 Reverse Transcriptase, subunit A, domain 1"/>
    <property type="match status" value="1"/>
</dbReference>
<evidence type="ECO:0000256" key="5">
    <source>
        <dbReference type="ARBA" id="ARBA00022759"/>
    </source>
</evidence>
<dbReference type="Proteomes" id="UP000822476">
    <property type="component" value="Unassembled WGS sequence"/>
</dbReference>
<dbReference type="FunFam" id="3.10.10.10:FF:000007">
    <property type="entry name" value="Retrovirus-related Pol polyprotein from transposon 17.6-like Protein"/>
    <property type="match status" value="1"/>
</dbReference>
<keyword evidence="7" id="KW-0695">RNA-directed DNA polymerase</keyword>
<keyword evidence="5" id="KW-0255">Endonuclease</keyword>
<evidence type="ECO:0000256" key="2">
    <source>
        <dbReference type="ARBA" id="ARBA00022679"/>
    </source>
</evidence>
<comment type="caution">
    <text evidence="9">The sequence shown here is derived from an EMBL/GenBank/DDBJ whole genome shotgun (WGS) entry which is preliminary data.</text>
</comment>
<dbReference type="GO" id="GO:0003964">
    <property type="term" value="F:RNA-directed DNA polymerase activity"/>
    <property type="evidence" value="ECO:0007669"/>
    <property type="project" value="UniProtKB-KW"/>
</dbReference>
<dbReference type="GO" id="GO:0008233">
    <property type="term" value="F:peptidase activity"/>
    <property type="evidence" value="ECO:0007669"/>
    <property type="project" value="UniProtKB-KW"/>
</dbReference>
<evidence type="ECO:0000256" key="1">
    <source>
        <dbReference type="ARBA" id="ARBA00022670"/>
    </source>
</evidence>
<gene>
    <name evidence="9" type="ORF">EG68_02212</name>
</gene>
<dbReference type="EMBL" id="JTDE01000552">
    <property type="protein sequence ID" value="KAF7260948.1"/>
    <property type="molecule type" value="Genomic_DNA"/>
</dbReference>
<accession>A0A8S9ZAI3</accession>
<dbReference type="OrthoDB" id="10066870at2759"/>
<dbReference type="PANTHER" id="PTHR24559">
    <property type="entry name" value="TRANSPOSON TY3-I GAG-POL POLYPROTEIN"/>
    <property type="match status" value="1"/>
</dbReference>
<name>A0A8S9ZAI3_9TREM</name>
<dbReference type="CDD" id="cd01647">
    <property type="entry name" value="RT_LTR"/>
    <property type="match status" value="1"/>
</dbReference>
<dbReference type="InterPro" id="IPR000477">
    <property type="entry name" value="RT_dom"/>
</dbReference>
<dbReference type="InterPro" id="IPR053134">
    <property type="entry name" value="RNA-dir_DNA_polymerase"/>
</dbReference>
<keyword evidence="6" id="KW-0378">Hydrolase</keyword>
<evidence type="ECO:0000256" key="3">
    <source>
        <dbReference type="ARBA" id="ARBA00022695"/>
    </source>
</evidence>
<dbReference type="InterPro" id="IPR043128">
    <property type="entry name" value="Rev_trsase/Diguanyl_cyclase"/>
</dbReference>
<keyword evidence="4" id="KW-0540">Nuclease</keyword>
<keyword evidence="2" id="KW-0808">Transferase</keyword>
<dbReference type="PANTHER" id="PTHR24559:SF435">
    <property type="entry name" value="RIBONUCLEASE H"/>
    <property type="match status" value="1"/>
</dbReference>
<evidence type="ECO:0000256" key="4">
    <source>
        <dbReference type="ARBA" id="ARBA00022722"/>
    </source>
</evidence>
<evidence type="ECO:0000313" key="9">
    <source>
        <dbReference type="EMBL" id="KAF7260948.1"/>
    </source>
</evidence>
<dbReference type="GO" id="GO:0004519">
    <property type="term" value="F:endonuclease activity"/>
    <property type="evidence" value="ECO:0007669"/>
    <property type="project" value="UniProtKB-KW"/>
</dbReference>
<evidence type="ECO:0000256" key="7">
    <source>
        <dbReference type="ARBA" id="ARBA00022918"/>
    </source>
</evidence>
<protein>
    <recommendedName>
        <fullName evidence="8">Reverse transcriptase domain-containing protein</fullName>
    </recommendedName>
</protein>
<dbReference type="AlphaFoldDB" id="A0A8S9ZAI3"/>
<organism evidence="9 10">
    <name type="scientific">Paragonimus skrjabini miyazakii</name>
    <dbReference type="NCBI Taxonomy" id="59628"/>
    <lineage>
        <taxon>Eukaryota</taxon>
        <taxon>Metazoa</taxon>
        <taxon>Spiralia</taxon>
        <taxon>Lophotrochozoa</taxon>
        <taxon>Platyhelminthes</taxon>
        <taxon>Trematoda</taxon>
        <taxon>Digenea</taxon>
        <taxon>Plagiorchiida</taxon>
        <taxon>Troglotremata</taxon>
        <taxon>Troglotrematidae</taxon>
        <taxon>Paragonimus</taxon>
    </lineage>
</organism>
<keyword evidence="1" id="KW-0645">Protease</keyword>
<evidence type="ECO:0000259" key="8">
    <source>
        <dbReference type="Pfam" id="PF00078"/>
    </source>
</evidence>
<dbReference type="GO" id="GO:0006508">
    <property type="term" value="P:proteolysis"/>
    <property type="evidence" value="ECO:0007669"/>
    <property type="project" value="UniProtKB-KW"/>
</dbReference>
<reference evidence="9" key="1">
    <citation type="submission" date="2019-07" db="EMBL/GenBank/DDBJ databases">
        <title>Annotation for the trematode Paragonimus miyazaki's.</title>
        <authorList>
            <person name="Choi Y.-J."/>
        </authorList>
    </citation>
    <scope>NUCLEOTIDE SEQUENCE</scope>
    <source>
        <strain evidence="9">Japan</strain>
    </source>
</reference>
<evidence type="ECO:0000256" key="6">
    <source>
        <dbReference type="ARBA" id="ARBA00022801"/>
    </source>
</evidence>
<keyword evidence="10" id="KW-1185">Reference proteome</keyword>
<keyword evidence="3" id="KW-0548">Nucleotidyltransferase</keyword>
<sequence>MSTQLVYTLSKFRNVFALGDDAPGRTSVVQHEIDASNHRPIRQAPRRLPVHYEQHLDTMITELLEKRIIRPSVSPCTSPTVLVKKKNGSLRLCVDYRKWNELTAKDSFPIQRIDATLDALHGAQWFSALDSASSYWQVEVRPLDREKTAFVVPSGLYEIETMPFGLRNAPATFQRPMQKTLQGLVLLH</sequence>
<proteinExistence type="predicted"/>
<dbReference type="InterPro" id="IPR043502">
    <property type="entry name" value="DNA/RNA_pol_sf"/>
</dbReference>